<evidence type="ECO:0000256" key="4">
    <source>
        <dbReference type="PIRSR" id="PIRSR001365-2"/>
    </source>
</evidence>
<dbReference type="Pfam" id="PF00701">
    <property type="entry name" value="DHDPS"/>
    <property type="match status" value="1"/>
</dbReference>
<evidence type="ECO:0000256" key="2">
    <source>
        <dbReference type="ARBA" id="ARBA00023270"/>
    </source>
</evidence>
<keyword evidence="1" id="KW-0456">Lyase</keyword>
<dbReference type="PIRSF" id="PIRSF001365">
    <property type="entry name" value="DHDPS"/>
    <property type="match status" value="1"/>
</dbReference>
<dbReference type="PRINTS" id="PR00146">
    <property type="entry name" value="DHPICSNTHASE"/>
</dbReference>
<name>A0ABD5MC40_9EURY</name>
<protein>
    <submittedName>
        <fullName evidence="5">Dihydrodipicolinate synthase family protein</fullName>
    </submittedName>
</protein>
<accession>A0ABD5MC40</accession>
<dbReference type="AlphaFoldDB" id="A0ABD5MC40"/>
<dbReference type="InterPro" id="IPR002220">
    <property type="entry name" value="DapA-like"/>
</dbReference>
<dbReference type="Gene3D" id="3.20.20.70">
    <property type="entry name" value="Aldolase class I"/>
    <property type="match status" value="1"/>
</dbReference>
<dbReference type="RefSeq" id="WP_372388674.1">
    <property type="nucleotide sequence ID" value="NZ_JBGNYA010000001.1"/>
</dbReference>
<dbReference type="EMBL" id="JBGNYA010000001">
    <property type="protein sequence ID" value="MFA1610857.1"/>
    <property type="molecule type" value="Genomic_DNA"/>
</dbReference>
<organism evidence="5 6">
    <name type="scientific">Halobellus rubicundus</name>
    <dbReference type="NCBI Taxonomy" id="2996466"/>
    <lineage>
        <taxon>Archaea</taxon>
        <taxon>Methanobacteriati</taxon>
        <taxon>Methanobacteriota</taxon>
        <taxon>Stenosarchaea group</taxon>
        <taxon>Halobacteria</taxon>
        <taxon>Halobacteriales</taxon>
        <taxon>Haloferacaceae</taxon>
        <taxon>Halobellus</taxon>
    </lineage>
</organism>
<feature type="binding site" evidence="4">
    <location>
        <position position="209"/>
    </location>
    <ligand>
        <name>pyruvate</name>
        <dbReference type="ChEBI" id="CHEBI:15361"/>
    </ligand>
</feature>
<dbReference type="PROSITE" id="PS00665">
    <property type="entry name" value="DHDPS_1"/>
    <property type="match status" value="1"/>
</dbReference>
<proteinExistence type="predicted"/>
<dbReference type="GO" id="GO:0008675">
    <property type="term" value="F:2-dehydro-3-deoxy-phosphogluconate aldolase activity"/>
    <property type="evidence" value="ECO:0007669"/>
    <property type="project" value="UniProtKB-ARBA"/>
</dbReference>
<comment type="caution">
    <text evidence="5">The sequence shown here is derived from an EMBL/GenBank/DDBJ whole genome shotgun (WGS) entry which is preliminary data.</text>
</comment>
<dbReference type="SMART" id="SM01130">
    <property type="entry name" value="DHDPS"/>
    <property type="match status" value="1"/>
</dbReference>
<evidence type="ECO:0000256" key="3">
    <source>
        <dbReference type="PIRSR" id="PIRSR001365-1"/>
    </source>
</evidence>
<keyword evidence="6" id="KW-1185">Reference proteome</keyword>
<sequence>MTRDPPALDGVTPPLATPFDGTDIDWESFDDLLTHVVDGGVTGVFPCGTTGEAASLTREERRRLVEHTVDRVGDEVPVIAGGTGTSVRETVEWIETLDDLGVDAAVLTAPYFHNSNREPGLRRFFEAVADASPLPLCLYNIPACVGEPIPAETVAAVADHEAVFGLKDSSGDLAYGLRAMHSTPDDFALFQGYDALLLPSLRMGFDGGINALSNAVPEAYANLVAEPSSERAERIHREVVEPLFDRCLDEGFAPATKALLAERDLIATPDVRPPLAAGDIGESEALAAARELR</sequence>
<dbReference type="InterPro" id="IPR020624">
    <property type="entry name" value="Schiff_base-form_aldolases_CS"/>
</dbReference>
<feature type="active site" description="Proton donor/acceptor" evidence="3">
    <location>
        <position position="139"/>
    </location>
</feature>
<dbReference type="GO" id="GO:0044281">
    <property type="term" value="P:small molecule metabolic process"/>
    <property type="evidence" value="ECO:0007669"/>
    <property type="project" value="UniProtKB-ARBA"/>
</dbReference>
<dbReference type="InterPro" id="IPR020625">
    <property type="entry name" value="Schiff_base-form_aldolases_AS"/>
</dbReference>
<dbReference type="PANTHER" id="PTHR12128:SF66">
    <property type="entry name" value="4-HYDROXY-2-OXOGLUTARATE ALDOLASE, MITOCHONDRIAL"/>
    <property type="match status" value="1"/>
</dbReference>
<dbReference type="PROSITE" id="PS00666">
    <property type="entry name" value="DHDPS_2"/>
    <property type="match status" value="1"/>
</dbReference>
<gene>
    <name evidence="5" type="ORF">OS889_07570</name>
</gene>
<feature type="active site" description="Schiff-base intermediate with substrate" evidence="3">
    <location>
        <position position="167"/>
    </location>
</feature>
<feature type="binding site" evidence="4">
    <location>
        <position position="50"/>
    </location>
    <ligand>
        <name>pyruvate</name>
        <dbReference type="ChEBI" id="CHEBI:15361"/>
    </ligand>
</feature>
<reference evidence="5 6" key="1">
    <citation type="submission" date="2024-08" db="EMBL/GenBank/DDBJ databases">
        <title>Halobellus sp. MBLA0158 whole genome sequence.</title>
        <authorList>
            <person name="Hwang C.Y."/>
            <person name="Cho E.-S."/>
            <person name="Seo M.-J."/>
        </authorList>
    </citation>
    <scope>NUCLEOTIDE SEQUENCE [LARGE SCALE GENOMIC DNA]</scope>
    <source>
        <strain evidence="5 6">MBLA0158</strain>
    </source>
</reference>
<evidence type="ECO:0000256" key="1">
    <source>
        <dbReference type="ARBA" id="ARBA00023239"/>
    </source>
</evidence>
<dbReference type="InterPro" id="IPR013785">
    <property type="entry name" value="Aldolase_TIM"/>
</dbReference>
<evidence type="ECO:0000313" key="5">
    <source>
        <dbReference type="EMBL" id="MFA1610857.1"/>
    </source>
</evidence>
<dbReference type="SUPFAM" id="SSF51569">
    <property type="entry name" value="Aldolase"/>
    <property type="match status" value="1"/>
</dbReference>
<dbReference type="Proteomes" id="UP001570511">
    <property type="component" value="Unassembled WGS sequence"/>
</dbReference>
<dbReference type="PANTHER" id="PTHR12128">
    <property type="entry name" value="DIHYDRODIPICOLINATE SYNTHASE"/>
    <property type="match status" value="1"/>
</dbReference>
<dbReference type="CDD" id="cd00408">
    <property type="entry name" value="DHDPS-like"/>
    <property type="match status" value="1"/>
</dbReference>
<keyword evidence="2" id="KW-0704">Schiff base</keyword>
<evidence type="ECO:0000313" key="6">
    <source>
        <dbReference type="Proteomes" id="UP001570511"/>
    </source>
</evidence>